<dbReference type="AlphaFoldDB" id="A0A1L7WLH7"/>
<organism evidence="1 2">
    <name type="scientific">Phialocephala subalpina</name>
    <dbReference type="NCBI Taxonomy" id="576137"/>
    <lineage>
        <taxon>Eukaryota</taxon>
        <taxon>Fungi</taxon>
        <taxon>Dikarya</taxon>
        <taxon>Ascomycota</taxon>
        <taxon>Pezizomycotina</taxon>
        <taxon>Leotiomycetes</taxon>
        <taxon>Helotiales</taxon>
        <taxon>Mollisiaceae</taxon>
        <taxon>Phialocephala</taxon>
        <taxon>Phialocephala fortinii species complex</taxon>
    </lineage>
</organism>
<dbReference type="EMBL" id="FJOG01000004">
    <property type="protein sequence ID" value="CZR53626.1"/>
    <property type="molecule type" value="Genomic_DNA"/>
</dbReference>
<accession>A0A1L7WLH7</accession>
<name>A0A1L7WLH7_9HELO</name>
<dbReference type="Proteomes" id="UP000184330">
    <property type="component" value="Unassembled WGS sequence"/>
</dbReference>
<sequence>MPDGPVDCKSRPMKYLETWYWYRRSFFSKKPLKPGPLLPARSLDRNAPRVVLLPLTREDPSTQHLSYYGGPLAGFLQPWAPLIQPSTVSWLVLYPDELDCILDNIDVVMRSGSILKHSRASDDISIDQWSDLELEYEVSSMIGKTSEHAVLSPAHGSSF</sequence>
<gene>
    <name evidence="1" type="ORF">PAC_03506</name>
</gene>
<evidence type="ECO:0000313" key="1">
    <source>
        <dbReference type="EMBL" id="CZR53626.1"/>
    </source>
</evidence>
<reference evidence="1 2" key="1">
    <citation type="submission" date="2016-03" db="EMBL/GenBank/DDBJ databases">
        <authorList>
            <person name="Ploux O."/>
        </authorList>
    </citation>
    <scope>NUCLEOTIDE SEQUENCE [LARGE SCALE GENOMIC DNA]</scope>
    <source>
        <strain evidence="1 2">UAMH 11012</strain>
    </source>
</reference>
<evidence type="ECO:0000313" key="2">
    <source>
        <dbReference type="Proteomes" id="UP000184330"/>
    </source>
</evidence>
<dbReference type="OrthoDB" id="3546792at2759"/>
<keyword evidence="2" id="KW-1185">Reference proteome</keyword>
<protein>
    <submittedName>
        <fullName evidence="1">Uncharacterized protein</fullName>
    </submittedName>
</protein>
<proteinExistence type="predicted"/>